<comment type="caution">
    <text evidence="5">The sequence shown here is derived from an EMBL/GenBank/DDBJ whole genome shotgun (WGS) entry which is preliminary data.</text>
</comment>
<dbReference type="PRINTS" id="PR00035">
    <property type="entry name" value="HTHGNTR"/>
</dbReference>
<feature type="domain" description="HTH gntR-type" evidence="4">
    <location>
        <begin position="11"/>
        <end position="79"/>
    </location>
</feature>
<dbReference type="InterPro" id="IPR036388">
    <property type="entry name" value="WH-like_DNA-bd_sf"/>
</dbReference>
<dbReference type="Proteomes" id="UP001595698">
    <property type="component" value="Unassembled WGS sequence"/>
</dbReference>
<evidence type="ECO:0000256" key="3">
    <source>
        <dbReference type="ARBA" id="ARBA00023163"/>
    </source>
</evidence>
<dbReference type="RefSeq" id="WP_386192604.1">
    <property type="nucleotide sequence ID" value="NZ_JBHSBC010000030.1"/>
</dbReference>
<dbReference type="SMART" id="SM00345">
    <property type="entry name" value="HTH_GNTR"/>
    <property type="match status" value="1"/>
</dbReference>
<reference evidence="6" key="1">
    <citation type="journal article" date="2019" name="Int. J. Syst. Evol. Microbiol.">
        <title>The Global Catalogue of Microorganisms (GCM) 10K type strain sequencing project: providing services to taxonomists for standard genome sequencing and annotation.</title>
        <authorList>
            <consortium name="The Broad Institute Genomics Platform"/>
            <consortium name="The Broad Institute Genome Sequencing Center for Infectious Disease"/>
            <person name="Wu L."/>
            <person name="Ma J."/>
        </authorList>
    </citation>
    <scope>NUCLEOTIDE SEQUENCE [LARGE SCALE GENOMIC DNA]</scope>
    <source>
        <strain evidence="6">TBRC 7912</strain>
    </source>
</reference>
<dbReference type="SUPFAM" id="SSF46785">
    <property type="entry name" value="Winged helix' DNA-binding domain"/>
    <property type="match status" value="1"/>
</dbReference>
<dbReference type="CDD" id="cd07377">
    <property type="entry name" value="WHTH_GntR"/>
    <property type="match status" value="1"/>
</dbReference>
<dbReference type="Gene3D" id="1.10.10.10">
    <property type="entry name" value="Winged helix-like DNA-binding domain superfamily/Winged helix DNA-binding domain"/>
    <property type="match status" value="1"/>
</dbReference>
<dbReference type="Pfam" id="PF00392">
    <property type="entry name" value="GntR"/>
    <property type="match status" value="1"/>
</dbReference>
<dbReference type="InterPro" id="IPR050679">
    <property type="entry name" value="Bact_HTH_transcr_reg"/>
</dbReference>
<evidence type="ECO:0000256" key="1">
    <source>
        <dbReference type="ARBA" id="ARBA00023015"/>
    </source>
</evidence>
<accession>A0ABV8F7I9</accession>
<sequence>MIVTIDPTSYTPVYRQLARLIKAAIDAGEYAPGQRLPSEERLGQIYGLGRNSVRDALRVLKHEGAIRTVVGAGSYVRGPGEVTMVEISKGVVVTTRIPTEAERRAMSLDEGVPVFVIERPGEEPEVLPGDRTSLIVE</sequence>
<protein>
    <submittedName>
        <fullName evidence="5">GntR family transcriptional regulator</fullName>
    </submittedName>
</protein>
<dbReference type="PANTHER" id="PTHR44846">
    <property type="entry name" value="MANNOSYL-D-GLYCERATE TRANSPORT/METABOLISM SYSTEM REPRESSOR MNGR-RELATED"/>
    <property type="match status" value="1"/>
</dbReference>
<keyword evidence="1" id="KW-0805">Transcription regulation</keyword>
<keyword evidence="6" id="KW-1185">Reference proteome</keyword>
<keyword evidence="3" id="KW-0804">Transcription</keyword>
<name>A0ABV8F7I9_9ACTN</name>
<dbReference type="PROSITE" id="PS50949">
    <property type="entry name" value="HTH_GNTR"/>
    <property type="match status" value="1"/>
</dbReference>
<gene>
    <name evidence="5" type="ORF">ACFOYY_25150</name>
</gene>
<dbReference type="InterPro" id="IPR036390">
    <property type="entry name" value="WH_DNA-bd_sf"/>
</dbReference>
<evidence type="ECO:0000313" key="5">
    <source>
        <dbReference type="EMBL" id="MFC3983440.1"/>
    </source>
</evidence>
<proteinExistence type="predicted"/>
<evidence type="ECO:0000259" key="4">
    <source>
        <dbReference type="PROSITE" id="PS50949"/>
    </source>
</evidence>
<organism evidence="5 6">
    <name type="scientific">Streptosporangium jomthongense</name>
    <dbReference type="NCBI Taxonomy" id="1193683"/>
    <lineage>
        <taxon>Bacteria</taxon>
        <taxon>Bacillati</taxon>
        <taxon>Actinomycetota</taxon>
        <taxon>Actinomycetes</taxon>
        <taxon>Streptosporangiales</taxon>
        <taxon>Streptosporangiaceae</taxon>
        <taxon>Streptosporangium</taxon>
    </lineage>
</organism>
<dbReference type="InterPro" id="IPR000524">
    <property type="entry name" value="Tscrpt_reg_HTH_GntR"/>
</dbReference>
<keyword evidence="2" id="KW-0238">DNA-binding</keyword>
<evidence type="ECO:0000313" key="6">
    <source>
        <dbReference type="Proteomes" id="UP001595698"/>
    </source>
</evidence>
<evidence type="ECO:0000256" key="2">
    <source>
        <dbReference type="ARBA" id="ARBA00023125"/>
    </source>
</evidence>
<dbReference type="PANTHER" id="PTHR44846:SF1">
    <property type="entry name" value="MANNOSYL-D-GLYCERATE TRANSPORT_METABOLISM SYSTEM REPRESSOR MNGR-RELATED"/>
    <property type="match status" value="1"/>
</dbReference>
<dbReference type="EMBL" id="JBHSBC010000030">
    <property type="protein sequence ID" value="MFC3983440.1"/>
    <property type="molecule type" value="Genomic_DNA"/>
</dbReference>